<reference evidence="1" key="1">
    <citation type="journal article" date="2020" name="Microbiol. Resour. Announc.">
        <title>Complete Genome Sequence of Novel Psychrotolerant Legionella Strain TUM19329, Isolated from Antarctic Lake Sediment.</title>
        <authorList>
            <person name="Shimada S."/>
            <person name="Nakai R."/>
            <person name="Aoki K."/>
            <person name="Shimoeda N."/>
            <person name="Ohno G."/>
            <person name="Miyazaki Y."/>
            <person name="Kudoh S."/>
            <person name="Imura S."/>
            <person name="Watanabe K."/>
            <person name="Ishii Y."/>
            <person name="Tateda K."/>
        </authorList>
    </citation>
    <scope>NUCLEOTIDE SEQUENCE [LARGE SCALE GENOMIC DNA]</scope>
    <source>
        <strain evidence="1">TUM19329</strain>
    </source>
</reference>
<organism evidence="1 2">
    <name type="scientific">Legionella antarctica</name>
    <dbReference type="NCBI Taxonomy" id="2708020"/>
    <lineage>
        <taxon>Bacteria</taxon>
        <taxon>Pseudomonadati</taxon>
        <taxon>Pseudomonadota</taxon>
        <taxon>Gammaproteobacteria</taxon>
        <taxon>Legionellales</taxon>
        <taxon>Legionellaceae</taxon>
        <taxon>Legionella</taxon>
    </lineage>
</organism>
<sequence>MSCIEGNSLRASISRFKPGDNHLTIYAKGLRNSVGFDWSLEGIDGELYLSDDFNGVIYLIEPK</sequence>
<protein>
    <submittedName>
        <fullName evidence="1">Uncharacterized protein</fullName>
    </submittedName>
</protein>
<dbReference type="EMBL" id="AP022839">
    <property type="protein sequence ID" value="BCA93936.1"/>
    <property type="molecule type" value="Genomic_DNA"/>
</dbReference>
<evidence type="ECO:0000313" key="1">
    <source>
        <dbReference type="EMBL" id="BCA93936.1"/>
    </source>
</evidence>
<dbReference type="AlphaFoldDB" id="A0A6F8T1R4"/>
<dbReference type="Proteomes" id="UP000502894">
    <property type="component" value="Chromosome"/>
</dbReference>
<accession>A0A6F8T1R4</accession>
<evidence type="ECO:0000313" key="2">
    <source>
        <dbReference type="Proteomes" id="UP000502894"/>
    </source>
</evidence>
<gene>
    <name evidence="1" type="ORF">TUM19329_02970</name>
</gene>
<proteinExistence type="predicted"/>
<dbReference type="KEGG" id="lant:TUM19329_02970"/>
<keyword evidence="2" id="KW-1185">Reference proteome</keyword>
<name>A0A6F8T1R4_9GAMM</name>